<name>A0ABR9S6M4_9BURK</name>
<proteinExistence type="predicted"/>
<evidence type="ECO:0000313" key="1">
    <source>
        <dbReference type="EMBL" id="MBE7369163.1"/>
    </source>
</evidence>
<protein>
    <submittedName>
        <fullName evidence="1">Uncharacterized protein</fullName>
    </submittedName>
</protein>
<sequence length="191" mass="21582">MQIHQMSVTYLPEQDRILMRVNTTEGEEMRMWLTRRLMVGLWPLLSKLLTEHLLKLESAGASLAGANPELKKMLADFRKEEFLQHADFDTPYQEGQGRLPLGEEPLLVTDVDATPLASGPLRLNFNERPPSTGDAKPRSFQMEMQPKLMQGLMHLLDQALLQSGWRDAFVQAAAVEPALEEGDAAKPRYLN</sequence>
<evidence type="ECO:0000313" key="2">
    <source>
        <dbReference type="Proteomes" id="UP000806285"/>
    </source>
</evidence>
<dbReference type="EMBL" id="JADDIV010000004">
    <property type="protein sequence ID" value="MBE7369163.1"/>
    <property type="molecule type" value="Genomic_DNA"/>
</dbReference>
<organism evidence="1 2">
    <name type="scientific">Ramlibacter pallidus</name>
    <dbReference type="NCBI Taxonomy" id="2780087"/>
    <lineage>
        <taxon>Bacteria</taxon>
        <taxon>Pseudomonadati</taxon>
        <taxon>Pseudomonadota</taxon>
        <taxon>Betaproteobacteria</taxon>
        <taxon>Burkholderiales</taxon>
        <taxon>Comamonadaceae</taxon>
        <taxon>Ramlibacter</taxon>
    </lineage>
</organism>
<gene>
    <name evidence="1" type="ORF">IM787_16490</name>
</gene>
<keyword evidence="2" id="KW-1185">Reference proteome</keyword>
<comment type="caution">
    <text evidence="1">The sequence shown here is derived from an EMBL/GenBank/DDBJ whole genome shotgun (WGS) entry which is preliminary data.</text>
</comment>
<accession>A0ABR9S6M4</accession>
<dbReference type="RefSeq" id="WP_193677761.1">
    <property type="nucleotide sequence ID" value="NZ_JADDIV010000004.1"/>
</dbReference>
<reference evidence="1 2" key="1">
    <citation type="submission" date="2020-10" db="EMBL/GenBank/DDBJ databases">
        <title>Ramlibacter sp. HM2 16S ribosomal RNA gene Genome sequencing and assembly.</title>
        <authorList>
            <person name="Kang M."/>
        </authorList>
    </citation>
    <scope>NUCLEOTIDE SEQUENCE [LARGE SCALE GENOMIC DNA]</scope>
    <source>
        <strain evidence="1 2">HM2</strain>
    </source>
</reference>
<dbReference type="Proteomes" id="UP000806285">
    <property type="component" value="Unassembled WGS sequence"/>
</dbReference>